<accession>X8DQC2</accession>
<protein>
    <submittedName>
        <fullName evidence="2">Putative membrane protein</fullName>
    </submittedName>
</protein>
<keyword evidence="1" id="KW-0472">Membrane</keyword>
<dbReference type="PATRIC" id="fig|1299321.3.peg.3696"/>
<dbReference type="Gene3D" id="1.20.1250.20">
    <property type="entry name" value="MFS general substrate transporter like domains"/>
    <property type="match status" value="1"/>
</dbReference>
<dbReference type="Proteomes" id="UP000023351">
    <property type="component" value="Unassembled WGS sequence"/>
</dbReference>
<evidence type="ECO:0000313" key="2">
    <source>
        <dbReference type="EMBL" id="EUA69720.1"/>
    </source>
</evidence>
<dbReference type="EMBL" id="JAOJ01000002">
    <property type="protein sequence ID" value="EUA69720.1"/>
    <property type="molecule type" value="Genomic_DNA"/>
</dbReference>
<comment type="caution">
    <text evidence="2">The sequence shown here is derived from an EMBL/GenBank/DDBJ whole genome shotgun (WGS) entry which is preliminary data.</text>
</comment>
<dbReference type="AlphaFoldDB" id="X8DQC2"/>
<feature type="transmembrane region" description="Helical" evidence="1">
    <location>
        <begin position="16"/>
        <end position="39"/>
    </location>
</feature>
<feature type="transmembrane region" description="Helical" evidence="1">
    <location>
        <begin position="51"/>
        <end position="72"/>
    </location>
</feature>
<dbReference type="InterPro" id="IPR052952">
    <property type="entry name" value="MFS-Transporter"/>
</dbReference>
<dbReference type="SUPFAM" id="SSF103473">
    <property type="entry name" value="MFS general substrate transporter"/>
    <property type="match status" value="1"/>
</dbReference>
<dbReference type="InterPro" id="IPR036259">
    <property type="entry name" value="MFS_trans_sf"/>
</dbReference>
<evidence type="ECO:0000313" key="3">
    <source>
        <dbReference type="Proteomes" id="UP000023351"/>
    </source>
</evidence>
<evidence type="ECO:0000256" key="1">
    <source>
        <dbReference type="SAM" id="Phobius"/>
    </source>
</evidence>
<sequence>MVTMVHVDEVGTARRWAMLAIALGSTAGANVFINGVAFLIPALHAERGLDLANAGLLSAMPSFGMVLTLIAWGHSSTNSVSASRW</sequence>
<proteinExistence type="predicted"/>
<dbReference type="PANTHER" id="PTHR23527:SF1">
    <property type="entry name" value="BLL3282 PROTEIN"/>
    <property type="match status" value="1"/>
</dbReference>
<name>X8DQC2_9MYCO</name>
<keyword evidence="1" id="KW-1133">Transmembrane helix</keyword>
<dbReference type="PANTHER" id="PTHR23527">
    <property type="entry name" value="BLL3282 PROTEIN"/>
    <property type="match status" value="1"/>
</dbReference>
<gene>
    <name evidence="2" type="ORF">I540_3843</name>
</gene>
<organism evidence="2 3">
    <name type="scientific">Mycobacteroides abscessus subsp. bolletii 1513</name>
    <dbReference type="NCBI Taxonomy" id="1299321"/>
    <lineage>
        <taxon>Bacteria</taxon>
        <taxon>Bacillati</taxon>
        <taxon>Actinomycetota</taxon>
        <taxon>Actinomycetes</taxon>
        <taxon>Mycobacteriales</taxon>
        <taxon>Mycobacteriaceae</taxon>
        <taxon>Mycobacteroides</taxon>
        <taxon>Mycobacteroides abscessus</taxon>
    </lineage>
</organism>
<keyword evidence="1" id="KW-0812">Transmembrane</keyword>
<reference evidence="2 3" key="1">
    <citation type="submission" date="2013-12" db="EMBL/GenBank/DDBJ databases">
        <authorList>
            <person name="Zelazny A."/>
            <person name="Olivier K."/>
            <person name="Holland S."/>
            <person name="Lenaerts A."/>
            <person name="Ordway D."/>
            <person name="DeGroote M.A."/>
            <person name="Parker T."/>
            <person name="Sizemore C."/>
            <person name="Tallon L.J."/>
            <person name="Sadzewicz L.K."/>
            <person name="Sengamalay N."/>
            <person name="Fraser C.M."/>
            <person name="Hine E."/>
            <person name="Shefchek K.A."/>
            <person name="Das S.P."/>
            <person name="Tettelin H."/>
        </authorList>
    </citation>
    <scope>NUCLEOTIDE SEQUENCE [LARGE SCALE GENOMIC DNA]</scope>
    <source>
        <strain evidence="2 3">1513</strain>
    </source>
</reference>